<sequence length="222" mass="24952">MAPKKKEPKSTKVAAEGPVSALPSVGKKELYLQKEHAALTEHVNVCAQRARQFQWESEFLDKEAQQIRETSKVYLSYLTRRTVRRQNAIVSLNDQNRVDLARIKQQKAELVAQYTEREKAVRHQLLERETKLRLISKEAEAMQAWRELQLEQLTRIRVPLASAPHACCQHRRSFPEGPAPVPGSRPSWGGGSLLSSPFLPGHCSQGAIVAFAGCLQLLLLLA</sequence>
<evidence type="ECO:0008006" key="3">
    <source>
        <dbReference type="Google" id="ProtNLM"/>
    </source>
</evidence>
<reference evidence="1" key="1">
    <citation type="submission" date="2025-08" db="UniProtKB">
        <authorList>
            <consortium name="Ensembl"/>
        </authorList>
    </citation>
    <scope>IDENTIFICATION</scope>
</reference>
<keyword evidence="2" id="KW-1185">Reference proteome</keyword>
<organism evidence="1 2">
    <name type="scientific">Varanus komodoensis</name>
    <name type="common">Komodo dragon</name>
    <dbReference type="NCBI Taxonomy" id="61221"/>
    <lineage>
        <taxon>Eukaryota</taxon>
        <taxon>Metazoa</taxon>
        <taxon>Chordata</taxon>
        <taxon>Craniata</taxon>
        <taxon>Vertebrata</taxon>
        <taxon>Euteleostomi</taxon>
        <taxon>Lepidosauria</taxon>
        <taxon>Squamata</taxon>
        <taxon>Bifurcata</taxon>
        <taxon>Unidentata</taxon>
        <taxon>Episquamata</taxon>
        <taxon>Toxicofera</taxon>
        <taxon>Anguimorpha</taxon>
        <taxon>Paleoanguimorpha</taxon>
        <taxon>Varanoidea</taxon>
        <taxon>Varanidae</taxon>
        <taxon>Varanus</taxon>
    </lineage>
</organism>
<accession>A0A8D2LCW0</accession>
<reference evidence="1" key="2">
    <citation type="submission" date="2025-09" db="UniProtKB">
        <authorList>
            <consortium name="Ensembl"/>
        </authorList>
    </citation>
    <scope>IDENTIFICATION</scope>
</reference>
<dbReference type="PANTHER" id="PTHR14845">
    <property type="entry name" value="COILED-COIL DOMAIN-CONTAINING 166"/>
    <property type="match status" value="1"/>
</dbReference>
<evidence type="ECO:0000313" key="2">
    <source>
        <dbReference type="Proteomes" id="UP000694545"/>
    </source>
</evidence>
<proteinExistence type="predicted"/>
<dbReference type="Proteomes" id="UP000694545">
    <property type="component" value="Unplaced"/>
</dbReference>
<protein>
    <recommendedName>
        <fullName evidence="3">DUF4515 domain-containing protein</fullName>
    </recommendedName>
</protein>
<dbReference type="AlphaFoldDB" id="A0A8D2LCW0"/>
<dbReference type="OMA" id="RWSASCC"/>
<dbReference type="Ensembl" id="ENSVKKT00000021080.1">
    <property type="protein sequence ID" value="ENSVKKP00000020574.1"/>
    <property type="gene ID" value="ENSVKKG00000013833.1"/>
</dbReference>
<dbReference type="PANTHER" id="PTHR14845:SF0">
    <property type="entry name" value="DUF4515 DOMAIN-CONTAINING PROTEIN"/>
    <property type="match status" value="1"/>
</dbReference>
<evidence type="ECO:0000313" key="1">
    <source>
        <dbReference type="Ensembl" id="ENSVKKP00000020574.1"/>
    </source>
</evidence>
<name>A0A8D2LCW0_VARKO</name>